<proteinExistence type="predicted"/>
<protein>
    <submittedName>
        <fullName evidence="1">Uncharacterized protein</fullName>
    </submittedName>
</protein>
<dbReference type="Proteomes" id="UP000003947">
    <property type="component" value="Unassembled WGS sequence"/>
</dbReference>
<keyword evidence="3" id="KW-1185">Reference proteome</keyword>
<evidence type="ECO:0000313" key="3">
    <source>
        <dbReference type="Proteomes" id="UP000003947"/>
    </source>
</evidence>
<dbReference type="STRING" id="864069.MicloDRAFT_00004050"/>
<evidence type="ECO:0000313" key="2">
    <source>
        <dbReference type="EMBL" id="EIM30878.1"/>
    </source>
</evidence>
<sequence>MPGPGHNRHVLLAGELLKWFLVQIDHPMIVAANNQERWRPDPRQRCARQIRAAAAPVLAPK</sequence>
<dbReference type="EMBL" id="JH660635">
    <property type="protein sequence ID" value="EIM30878.1"/>
    <property type="molecule type" value="Genomic_DNA"/>
</dbReference>
<evidence type="ECO:0000313" key="1">
    <source>
        <dbReference type="EMBL" id="EIM30162.1"/>
    </source>
</evidence>
<gene>
    <name evidence="2" type="ORF">MicloDRAFT_00004050</name>
    <name evidence="1" type="ORF">MicloDRAFT_00014830</name>
</gene>
<dbReference type="HOGENOM" id="CLU_2917498_0_0_5"/>
<dbReference type="EMBL" id="JH660640">
    <property type="protein sequence ID" value="EIM30162.1"/>
    <property type="molecule type" value="Genomic_DNA"/>
</dbReference>
<accession>I4Z1S0</accession>
<organism evidence="1 3">
    <name type="scientific">Microvirga lotononidis</name>
    <dbReference type="NCBI Taxonomy" id="864069"/>
    <lineage>
        <taxon>Bacteria</taxon>
        <taxon>Pseudomonadati</taxon>
        <taxon>Pseudomonadota</taxon>
        <taxon>Alphaproteobacteria</taxon>
        <taxon>Hyphomicrobiales</taxon>
        <taxon>Methylobacteriaceae</taxon>
        <taxon>Microvirga</taxon>
    </lineage>
</organism>
<name>I4Z1S0_9HYPH</name>
<dbReference type="AlphaFoldDB" id="I4Z1S0"/>
<reference evidence="1 3" key="1">
    <citation type="submission" date="2012-02" db="EMBL/GenBank/DDBJ databases">
        <title>Improved High-Quality Draft sequence of Microvirga sp. WSM3557.</title>
        <authorList>
            <consortium name="US DOE Joint Genome Institute"/>
            <person name="Lucas S."/>
            <person name="Han J."/>
            <person name="Lapidus A."/>
            <person name="Cheng J.-F."/>
            <person name="Goodwin L."/>
            <person name="Pitluck S."/>
            <person name="Peters L."/>
            <person name="Zhang X."/>
            <person name="Detter J.C."/>
            <person name="Han C."/>
            <person name="Tapia R."/>
            <person name="Land M."/>
            <person name="Hauser L."/>
            <person name="Kyrpides N."/>
            <person name="Ivanova N."/>
            <person name="Pagani I."/>
            <person name="Brau L."/>
            <person name="Yates R."/>
            <person name="O'Hara G."/>
            <person name="Rui T."/>
            <person name="Howieson J."/>
            <person name="Reeve W."/>
            <person name="Woyke T."/>
        </authorList>
    </citation>
    <scope>NUCLEOTIDE SEQUENCE [LARGE SCALE GENOMIC DNA]</scope>
    <source>
        <strain evidence="1 3">WSM3557</strain>
    </source>
</reference>